<dbReference type="AlphaFoldDB" id="A0A813DN09"/>
<dbReference type="OrthoDB" id="120976at2759"/>
<keyword evidence="3" id="KW-1185">Reference proteome</keyword>
<dbReference type="Gene3D" id="3.80.10.10">
    <property type="entry name" value="Ribonuclease Inhibitor"/>
    <property type="match status" value="2"/>
</dbReference>
<evidence type="ECO:0000313" key="3">
    <source>
        <dbReference type="Proteomes" id="UP000654075"/>
    </source>
</evidence>
<dbReference type="SMART" id="SM00368">
    <property type="entry name" value="LRR_RI"/>
    <property type="match status" value="7"/>
</dbReference>
<feature type="region of interest" description="Disordered" evidence="1">
    <location>
        <begin position="159"/>
        <end position="183"/>
    </location>
</feature>
<dbReference type="PANTHER" id="PTHR16148:SF14">
    <property type="entry name" value="MYND-TYPE DOMAIN-CONTAINING PROTEIN"/>
    <property type="match status" value="1"/>
</dbReference>
<feature type="region of interest" description="Disordered" evidence="1">
    <location>
        <begin position="792"/>
        <end position="839"/>
    </location>
</feature>
<sequence>MRNPGSGGSPQGSDRAGHASRLKPLSAAHRLTLDAAASTAARYHVRRARRKAVRARGDAASSSWGLSPESTWAPFQSTTVDLPSALGPLRGPQEGFERAFSAYDFQRRGAAAAVLEEAGGGSGSTQALRVSLLKELMEEDHHELVSNLQAICAELRNNNNNNNNNNNTNNNEARASSTSSNSSAVVPFPEASFRRSLVATPQGSLPQLTQLQAGVALSAGHTTQLESWASGIDSSQELAIDSSRGLTAARGLTASTTLEEQEFTTASSSDTHVSRSNNTSTSHAIHTTSNSEPTAMTSSQEQTLAANSLHRSLQQSTLQTDTLATDSINLPGLRAQIIANSNHHPISKVCHDLQQPTRNDDSKRSATAPTARIRRLPSWVLGRRSPSCLPGEGFSYGAASVSLAALPQVAWQLSEALDARAGLRFGTACRSLAAALHRSDGRRVWPHAVLALPPESESGSLERAAALASAVDMSSILSISVYGATDATLLGVVQLLGLSVEADNSNSCGPQTLRLRCSAKGSAGAVEKRNRFGDFMGFGDEAFHSVFGHLARGLVGNSLRSLDLAWNHLCDASMAVLQSHWPPFLEELCLDWNNIGEVGAKHMAAALVHGSLVSLDLRSNPLCDAGVTALCGAAAMCPRLAWLGLGETMLTDAGAVAALPLLDRHPGLTGLDVGENLLTDAACEAVAAVLSGAPQLRRLLLRGFLFEPKRIRDEGGRVLAAALSSRQWRVASGQSQPLELELDYQQVGCATASELAKCCVSWRRLSLFNTDVSTLGAMALAKALQQLPEEGALLPNKNNGNNTNNNNTSNSTSNNDNNSNNTSNNNSNNNTSNNNPKKKRWLNVAQCRISASAVAMLRRTGLGRLDVH</sequence>
<proteinExistence type="predicted"/>
<name>A0A813DN09_POLGL</name>
<evidence type="ECO:0000313" key="2">
    <source>
        <dbReference type="EMBL" id="CAE8589267.1"/>
    </source>
</evidence>
<feature type="region of interest" description="Disordered" evidence="1">
    <location>
        <begin position="259"/>
        <end position="312"/>
    </location>
</feature>
<dbReference type="PANTHER" id="PTHR16148">
    <property type="entry name" value="NF-KAPPA-B-REPRESSING FACTOR-RELATED"/>
    <property type="match status" value="1"/>
</dbReference>
<feature type="compositionally biased region" description="Low complexity" evidence="1">
    <location>
        <begin position="796"/>
        <end position="835"/>
    </location>
</feature>
<dbReference type="EMBL" id="CAJNNV010003588">
    <property type="protein sequence ID" value="CAE8589267.1"/>
    <property type="molecule type" value="Genomic_DNA"/>
</dbReference>
<feature type="non-terminal residue" evidence="2">
    <location>
        <position position="1"/>
    </location>
</feature>
<comment type="caution">
    <text evidence="2">The sequence shown here is derived from an EMBL/GenBank/DDBJ whole genome shotgun (WGS) entry which is preliminary data.</text>
</comment>
<accession>A0A813DN09</accession>
<dbReference type="InterPro" id="IPR032675">
    <property type="entry name" value="LRR_dom_sf"/>
</dbReference>
<gene>
    <name evidence="2" type="ORF">PGLA1383_LOCUS8039</name>
</gene>
<reference evidence="2" key="1">
    <citation type="submission" date="2021-02" db="EMBL/GenBank/DDBJ databases">
        <authorList>
            <person name="Dougan E. K."/>
            <person name="Rhodes N."/>
            <person name="Thang M."/>
            <person name="Chan C."/>
        </authorList>
    </citation>
    <scope>NUCLEOTIDE SEQUENCE</scope>
</reference>
<organism evidence="2 3">
    <name type="scientific">Polarella glacialis</name>
    <name type="common">Dinoflagellate</name>
    <dbReference type="NCBI Taxonomy" id="89957"/>
    <lineage>
        <taxon>Eukaryota</taxon>
        <taxon>Sar</taxon>
        <taxon>Alveolata</taxon>
        <taxon>Dinophyceae</taxon>
        <taxon>Suessiales</taxon>
        <taxon>Suessiaceae</taxon>
        <taxon>Polarella</taxon>
    </lineage>
</organism>
<protein>
    <submittedName>
        <fullName evidence="2">Uncharacterized protein</fullName>
    </submittedName>
</protein>
<dbReference type="InterPro" id="IPR001611">
    <property type="entry name" value="Leu-rich_rpt"/>
</dbReference>
<dbReference type="Pfam" id="PF13516">
    <property type="entry name" value="LRR_6"/>
    <property type="match status" value="1"/>
</dbReference>
<dbReference type="Proteomes" id="UP000654075">
    <property type="component" value="Unassembled WGS sequence"/>
</dbReference>
<dbReference type="SUPFAM" id="SSF52047">
    <property type="entry name" value="RNI-like"/>
    <property type="match status" value="1"/>
</dbReference>
<evidence type="ECO:0000256" key="1">
    <source>
        <dbReference type="SAM" id="MobiDB-lite"/>
    </source>
</evidence>